<accession>A0A517P2L2</accession>
<proteinExistence type="predicted"/>
<name>A0A517P2L2_9BACT</name>
<keyword evidence="2" id="KW-1185">Reference proteome</keyword>
<dbReference type="RefSeq" id="WP_145421323.1">
    <property type="nucleotide sequence ID" value="NZ_CP036526.1"/>
</dbReference>
<gene>
    <name evidence="1" type="ORF">K239x_56310</name>
</gene>
<reference evidence="1 2" key="1">
    <citation type="submission" date="2019-02" db="EMBL/GenBank/DDBJ databases">
        <title>Deep-cultivation of Planctomycetes and their phenomic and genomic characterization uncovers novel biology.</title>
        <authorList>
            <person name="Wiegand S."/>
            <person name="Jogler M."/>
            <person name="Boedeker C."/>
            <person name="Pinto D."/>
            <person name="Vollmers J."/>
            <person name="Rivas-Marin E."/>
            <person name="Kohn T."/>
            <person name="Peeters S.H."/>
            <person name="Heuer A."/>
            <person name="Rast P."/>
            <person name="Oberbeckmann S."/>
            <person name="Bunk B."/>
            <person name="Jeske O."/>
            <person name="Meyerdierks A."/>
            <person name="Storesund J.E."/>
            <person name="Kallscheuer N."/>
            <person name="Luecker S."/>
            <person name="Lage O.M."/>
            <person name="Pohl T."/>
            <person name="Merkel B.J."/>
            <person name="Hornburger P."/>
            <person name="Mueller R.-W."/>
            <person name="Bruemmer F."/>
            <person name="Labrenz M."/>
            <person name="Spormann A.M."/>
            <person name="Op den Camp H."/>
            <person name="Overmann J."/>
            <person name="Amann R."/>
            <person name="Jetten M.S.M."/>
            <person name="Mascher T."/>
            <person name="Medema M.H."/>
            <person name="Devos D.P."/>
            <person name="Kaster A.-K."/>
            <person name="Ovreas L."/>
            <person name="Rohde M."/>
            <person name="Galperin M.Y."/>
            <person name="Jogler C."/>
        </authorList>
    </citation>
    <scope>NUCLEOTIDE SEQUENCE [LARGE SCALE GENOMIC DNA]</scope>
    <source>
        <strain evidence="1 2">K23_9</strain>
    </source>
</reference>
<evidence type="ECO:0000313" key="2">
    <source>
        <dbReference type="Proteomes" id="UP000319817"/>
    </source>
</evidence>
<evidence type="ECO:0000313" key="1">
    <source>
        <dbReference type="EMBL" id="QDT13611.1"/>
    </source>
</evidence>
<dbReference type="AlphaFoldDB" id="A0A517P2L2"/>
<dbReference type="EMBL" id="CP036526">
    <property type="protein sequence ID" value="QDT13611.1"/>
    <property type="molecule type" value="Genomic_DNA"/>
</dbReference>
<dbReference type="Proteomes" id="UP000319817">
    <property type="component" value="Chromosome"/>
</dbReference>
<sequence length="72" mass="8055">MSSPAIEQAIRQIYVDHPAAVEPILTSRVLREDFVRSVQHLVAGATEDEVLQHLVRLRKRGADKGGLPRKTK</sequence>
<protein>
    <submittedName>
        <fullName evidence="1">Uncharacterized protein</fullName>
    </submittedName>
</protein>
<organism evidence="1 2">
    <name type="scientific">Stieleria marina</name>
    <dbReference type="NCBI Taxonomy" id="1930275"/>
    <lineage>
        <taxon>Bacteria</taxon>
        <taxon>Pseudomonadati</taxon>
        <taxon>Planctomycetota</taxon>
        <taxon>Planctomycetia</taxon>
        <taxon>Pirellulales</taxon>
        <taxon>Pirellulaceae</taxon>
        <taxon>Stieleria</taxon>
    </lineage>
</organism>